<feature type="coiled-coil region" evidence="1">
    <location>
        <begin position="345"/>
        <end position="379"/>
    </location>
</feature>
<evidence type="ECO:0000313" key="4">
    <source>
        <dbReference type="EMBL" id="GER88539.1"/>
    </source>
</evidence>
<keyword evidence="5" id="KW-1185">Reference proteome</keyword>
<proteinExistence type="predicted"/>
<organism evidence="4 5">
    <name type="scientific">Dictyobacter vulcani</name>
    <dbReference type="NCBI Taxonomy" id="2607529"/>
    <lineage>
        <taxon>Bacteria</taxon>
        <taxon>Bacillati</taxon>
        <taxon>Chloroflexota</taxon>
        <taxon>Ktedonobacteria</taxon>
        <taxon>Ktedonobacterales</taxon>
        <taxon>Dictyobacteraceae</taxon>
        <taxon>Dictyobacter</taxon>
    </lineage>
</organism>
<feature type="domain" description="FHA" evidence="3">
    <location>
        <begin position="119"/>
        <end position="169"/>
    </location>
</feature>
<evidence type="ECO:0000256" key="2">
    <source>
        <dbReference type="SAM" id="MobiDB-lite"/>
    </source>
</evidence>
<dbReference type="SUPFAM" id="SSF49879">
    <property type="entry name" value="SMAD/FHA domain"/>
    <property type="match status" value="1"/>
</dbReference>
<dbReference type="AlphaFoldDB" id="A0A5J4KQY5"/>
<evidence type="ECO:0000313" key="5">
    <source>
        <dbReference type="Proteomes" id="UP000326912"/>
    </source>
</evidence>
<dbReference type="Pfam" id="PF00498">
    <property type="entry name" value="FHA"/>
    <property type="match status" value="1"/>
</dbReference>
<dbReference type="PANTHER" id="PTHR23308">
    <property type="entry name" value="NUCLEAR INHIBITOR OF PROTEIN PHOSPHATASE-1"/>
    <property type="match status" value="1"/>
</dbReference>
<sequence>MDKCPYCGAETRQGDNFCLNCGNRLLPATPSPSSDQQAQPVLGDATMAADDWNAPAPTPAPSSGSSWAPVDPAAGTVAEIPTNHEPVATMDRIAEPGFFVLRSDNGEVIQEYPLDKNEIVIGRAPTSDILLSKDKLTSRRHATVRYENGQYLLHDEHSANGTFVNGQQLEEASPYQLKNGDQVGIGEHELVYRAHGVQANEVGDLPTMSVPNDEANNPDWTYRTKSDEQGTFSSEDDYGTAEMDNSEPASYEAPVIEHGSAEPVATPAPEAEAPISPYEPVPALDPVYAEPQQEAVAQEAEHVQPEAPAVVEKAPYTPPTPSYPADANVTFSRFSQISSPALPDLSALTAALSTLDGQIMSLQEQFNSTQEAVRNHDAEYVQTANQLRSGIRRVSDRMDGMIADVARSREALAWAELLQLMEDVMNNPRDIEYVTKLARKARELNKVFQIHQNVLNTMAECNSLLRSLIGEEK</sequence>
<dbReference type="InterPro" id="IPR050923">
    <property type="entry name" value="Cell_Proc_Reg/RNA_Proc"/>
</dbReference>
<dbReference type="InterPro" id="IPR008984">
    <property type="entry name" value="SMAD_FHA_dom_sf"/>
</dbReference>
<reference evidence="4 5" key="1">
    <citation type="submission" date="2019-10" db="EMBL/GenBank/DDBJ databases">
        <title>Dictyobacter vulcani sp. nov., within the class Ktedonobacteria, isolated from soil of volcanic Mt. Zao.</title>
        <authorList>
            <person name="Zheng Y."/>
            <person name="Wang C.M."/>
            <person name="Sakai Y."/>
            <person name="Abe K."/>
            <person name="Yokota A."/>
            <person name="Yabe S."/>
        </authorList>
    </citation>
    <scope>NUCLEOTIDE SEQUENCE [LARGE SCALE GENOMIC DNA]</scope>
    <source>
        <strain evidence="4 5">W12</strain>
    </source>
</reference>
<dbReference type="Pfam" id="PF13240">
    <property type="entry name" value="Zn_Ribbon_1"/>
    <property type="match status" value="1"/>
</dbReference>
<dbReference type="Gene3D" id="2.60.200.20">
    <property type="match status" value="1"/>
</dbReference>
<dbReference type="Proteomes" id="UP000326912">
    <property type="component" value="Unassembled WGS sequence"/>
</dbReference>
<feature type="region of interest" description="Disordered" evidence="2">
    <location>
        <begin position="203"/>
        <end position="251"/>
    </location>
</feature>
<keyword evidence="1" id="KW-0175">Coiled coil</keyword>
<dbReference type="CDD" id="cd00060">
    <property type="entry name" value="FHA"/>
    <property type="match status" value="1"/>
</dbReference>
<name>A0A5J4KQY5_9CHLR</name>
<dbReference type="SMART" id="SM00240">
    <property type="entry name" value="FHA"/>
    <property type="match status" value="1"/>
</dbReference>
<feature type="region of interest" description="Disordered" evidence="2">
    <location>
        <begin position="28"/>
        <end position="72"/>
    </location>
</feature>
<gene>
    <name evidence="4" type="ORF">KDW_27010</name>
</gene>
<dbReference type="EMBL" id="BKZW01000001">
    <property type="protein sequence ID" value="GER88539.1"/>
    <property type="molecule type" value="Genomic_DNA"/>
</dbReference>
<dbReference type="InterPro" id="IPR026870">
    <property type="entry name" value="Zinc_ribbon_dom"/>
</dbReference>
<dbReference type="RefSeq" id="WP_162005207.1">
    <property type="nucleotide sequence ID" value="NZ_BKZW01000001.1"/>
</dbReference>
<accession>A0A5J4KQY5</accession>
<dbReference type="PROSITE" id="PS50006">
    <property type="entry name" value="FHA_DOMAIN"/>
    <property type="match status" value="1"/>
</dbReference>
<evidence type="ECO:0000256" key="1">
    <source>
        <dbReference type="SAM" id="Coils"/>
    </source>
</evidence>
<protein>
    <recommendedName>
        <fullName evidence="3">FHA domain-containing protein</fullName>
    </recommendedName>
</protein>
<evidence type="ECO:0000259" key="3">
    <source>
        <dbReference type="PROSITE" id="PS50006"/>
    </source>
</evidence>
<comment type="caution">
    <text evidence="4">The sequence shown here is derived from an EMBL/GenBank/DDBJ whole genome shotgun (WGS) entry which is preliminary data.</text>
</comment>
<dbReference type="InterPro" id="IPR000253">
    <property type="entry name" value="FHA_dom"/>
</dbReference>